<accession>A0A1E7FRC4</accession>
<proteinExistence type="predicted"/>
<reference evidence="2 3" key="1">
    <citation type="submission" date="2016-09" db="EMBL/GenBank/DDBJ databases">
        <title>Extensive genetic diversity and differential bi-allelic expression allows diatom success in the polar Southern Ocean.</title>
        <authorList>
            <consortium name="DOE Joint Genome Institute"/>
            <person name="Mock T."/>
            <person name="Otillar R.P."/>
            <person name="Strauss J."/>
            <person name="Dupont C."/>
            <person name="Frickenhaus S."/>
            <person name="Maumus F."/>
            <person name="Mcmullan M."/>
            <person name="Sanges R."/>
            <person name="Schmutz J."/>
            <person name="Toseland A."/>
            <person name="Valas R."/>
            <person name="Veluchamy A."/>
            <person name="Ward B.J."/>
            <person name="Allen A."/>
            <person name="Barry K."/>
            <person name="Falciatore A."/>
            <person name="Ferrante M."/>
            <person name="Fortunato A.E."/>
            <person name="Gloeckner G."/>
            <person name="Gruber A."/>
            <person name="Hipkin R."/>
            <person name="Janech M."/>
            <person name="Kroth P."/>
            <person name="Leese F."/>
            <person name="Lindquist E."/>
            <person name="Lyon B.R."/>
            <person name="Martin J."/>
            <person name="Mayer C."/>
            <person name="Parker M."/>
            <person name="Quesneville H."/>
            <person name="Raymond J."/>
            <person name="Uhlig C."/>
            <person name="Valentin K.U."/>
            <person name="Worden A.Z."/>
            <person name="Armbrust E.V."/>
            <person name="Bowler C."/>
            <person name="Green B."/>
            <person name="Moulton V."/>
            <person name="Van Oosterhout C."/>
            <person name="Grigoriev I."/>
        </authorList>
    </citation>
    <scope>NUCLEOTIDE SEQUENCE [LARGE SCALE GENOMIC DNA]</scope>
    <source>
        <strain evidence="2 3">CCMP1102</strain>
    </source>
</reference>
<dbReference type="AlphaFoldDB" id="A0A1E7FRC4"/>
<gene>
    <name evidence="2" type="ORF">FRACYDRAFT_259650</name>
</gene>
<dbReference type="Proteomes" id="UP000095751">
    <property type="component" value="Unassembled WGS sequence"/>
</dbReference>
<name>A0A1E7FRC4_9STRA</name>
<organism evidence="2 3">
    <name type="scientific">Fragilariopsis cylindrus CCMP1102</name>
    <dbReference type="NCBI Taxonomy" id="635003"/>
    <lineage>
        <taxon>Eukaryota</taxon>
        <taxon>Sar</taxon>
        <taxon>Stramenopiles</taxon>
        <taxon>Ochrophyta</taxon>
        <taxon>Bacillariophyta</taxon>
        <taxon>Bacillariophyceae</taxon>
        <taxon>Bacillariophycidae</taxon>
        <taxon>Bacillariales</taxon>
        <taxon>Bacillariaceae</taxon>
        <taxon>Fragilariopsis</taxon>
    </lineage>
</organism>
<feature type="compositionally biased region" description="Polar residues" evidence="1">
    <location>
        <begin position="286"/>
        <end position="295"/>
    </location>
</feature>
<dbReference type="OrthoDB" id="10670304at2759"/>
<feature type="compositionally biased region" description="Polar residues" evidence="1">
    <location>
        <begin position="149"/>
        <end position="164"/>
    </location>
</feature>
<dbReference type="EMBL" id="KV784354">
    <property type="protein sequence ID" value="OEU20720.1"/>
    <property type="molecule type" value="Genomic_DNA"/>
</dbReference>
<evidence type="ECO:0000313" key="3">
    <source>
        <dbReference type="Proteomes" id="UP000095751"/>
    </source>
</evidence>
<evidence type="ECO:0000256" key="1">
    <source>
        <dbReference type="SAM" id="MobiDB-lite"/>
    </source>
</evidence>
<sequence>MKFSKPLPSRKENHFKARIIDKDEEEFHSDYPYGDTYDNEDREADAIENTLFDALTTVERSNGSLLSLQQFGTNSAVEMGRRISSLRSAGETGVSSDVKLNDSETRSSSLHSVISMPTFIKVERGNTFLAQKSWDAIMSDSLEDDKRMTNTGCNSSSANVNEFPTSRRRSWSKLRREVKGKDTSTKENARIPLVGRLGSRIKKKNSLDSLNSDKLPNSSFKGQRNNRSAGTNSTCSRGDVSNNNKNYSLNYAKDYDVEVSLQVSLQDRKTSRRRRSSRREGKCKNVPSTSTRSQLNNDNNNNDNNRNPKEIDENDSQSQKIQTDHLFVKNDTTIVPTEDPDAHVEDAITEKSKVVVRLNNQQINDFLFEALEVICCVEDGGTLDMTTEMVPPQL</sequence>
<feature type="region of interest" description="Disordered" evidence="1">
    <location>
        <begin position="148"/>
        <end position="243"/>
    </location>
</feature>
<dbReference type="InParanoid" id="A0A1E7FRC4"/>
<protein>
    <submittedName>
        <fullName evidence="2">Uncharacterized protein</fullName>
    </submittedName>
</protein>
<feature type="compositionally biased region" description="Basic and acidic residues" evidence="1">
    <location>
        <begin position="174"/>
        <end position="189"/>
    </location>
</feature>
<feature type="compositionally biased region" description="Low complexity" evidence="1">
    <location>
        <begin position="296"/>
        <end position="305"/>
    </location>
</feature>
<dbReference type="KEGG" id="fcy:FRACYDRAFT_259650"/>
<evidence type="ECO:0000313" key="2">
    <source>
        <dbReference type="EMBL" id="OEU20720.1"/>
    </source>
</evidence>
<feature type="compositionally biased region" description="Polar residues" evidence="1">
    <location>
        <begin position="207"/>
        <end position="243"/>
    </location>
</feature>
<feature type="region of interest" description="Disordered" evidence="1">
    <location>
        <begin position="265"/>
        <end position="320"/>
    </location>
</feature>
<keyword evidence="3" id="KW-1185">Reference proteome</keyword>